<accession>A0ACB9KC93</accession>
<name>A0ACB9KC93_9ASTR</name>
<protein>
    <submittedName>
        <fullName evidence="1">Uncharacterized protein</fullName>
    </submittedName>
</protein>
<keyword evidence="2" id="KW-1185">Reference proteome</keyword>
<dbReference type="Proteomes" id="UP001056120">
    <property type="component" value="Linkage Group LG01"/>
</dbReference>
<evidence type="ECO:0000313" key="2">
    <source>
        <dbReference type="Proteomes" id="UP001056120"/>
    </source>
</evidence>
<sequence>MLPVWTPKLFALEFIKQYFPIAVPNCSIQLYFNLFAAVKSKWESSSLGFCFTIYFTCFLMFLMISESAEWNHLD</sequence>
<gene>
    <name evidence="1" type="ORF">L1987_04013</name>
</gene>
<reference evidence="2" key="1">
    <citation type="journal article" date="2022" name="Mol. Ecol. Resour.">
        <title>The genomes of chicory, endive, great burdock and yacon provide insights into Asteraceae palaeo-polyploidization history and plant inulin production.</title>
        <authorList>
            <person name="Fan W."/>
            <person name="Wang S."/>
            <person name="Wang H."/>
            <person name="Wang A."/>
            <person name="Jiang F."/>
            <person name="Liu H."/>
            <person name="Zhao H."/>
            <person name="Xu D."/>
            <person name="Zhang Y."/>
        </authorList>
    </citation>
    <scope>NUCLEOTIDE SEQUENCE [LARGE SCALE GENOMIC DNA]</scope>
    <source>
        <strain evidence="2">cv. Yunnan</strain>
    </source>
</reference>
<organism evidence="1 2">
    <name type="scientific">Smallanthus sonchifolius</name>
    <dbReference type="NCBI Taxonomy" id="185202"/>
    <lineage>
        <taxon>Eukaryota</taxon>
        <taxon>Viridiplantae</taxon>
        <taxon>Streptophyta</taxon>
        <taxon>Embryophyta</taxon>
        <taxon>Tracheophyta</taxon>
        <taxon>Spermatophyta</taxon>
        <taxon>Magnoliopsida</taxon>
        <taxon>eudicotyledons</taxon>
        <taxon>Gunneridae</taxon>
        <taxon>Pentapetalae</taxon>
        <taxon>asterids</taxon>
        <taxon>campanulids</taxon>
        <taxon>Asterales</taxon>
        <taxon>Asteraceae</taxon>
        <taxon>Asteroideae</taxon>
        <taxon>Heliantheae alliance</taxon>
        <taxon>Millerieae</taxon>
        <taxon>Smallanthus</taxon>
    </lineage>
</organism>
<dbReference type="EMBL" id="CM042018">
    <property type="protein sequence ID" value="KAI3829882.1"/>
    <property type="molecule type" value="Genomic_DNA"/>
</dbReference>
<comment type="caution">
    <text evidence="1">The sequence shown here is derived from an EMBL/GenBank/DDBJ whole genome shotgun (WGS) entry which is preliminary data.</text>
</comment>
<reference evidence="1 2" key="2">
    <citation type="journal article" date="2022" name="Mol. Ecol. Resour.">
        <title>The genomes of chicory, endive, great burdock and yacon provide insights into Asteraceae paleo-polyploidization history and plant inulin production.</title>
        <authorList>
            <person name="Fan W."/>
            <person name="Wang S."/>
            <person name="Wang H."/>
            <person name="Wang A."/>
            <person name="Jiang F."/>
            <person name="Liu H."/>
            <person name="Zhao H."/>
            <person name="Xu D."/>
            <person name="Zhang Y."/>
        </authorList>
    </citation>
    <scope>NUCLEOTIDE SEQUENCE [LARGE SCALE GENOMIC DNA]</scope>
    <source>
        <strain evidence="2">cv. Yunnan</strain>
        <tissue evidence="1">Leaves</tissue>
    </source>
</reference>
<proteinExistence type="predicted"/>
<evidence type="ECO:0000313" key="1">
    <source>
        <dbReference type="EMBL" id="KAI3829882.1"/>
    </source>
</evidence>